<feature type="compositionally biased region" description="Gly residues" evidence="1">
    <location>
        <begin position="1181"/>
        <end position="1192"/>
    </location>
</feature>
<feature type="compositionally biased region" description="Polar residues" evidence="1">
    <location>
        <begin position="36"/>
        <end position="48"/>
    </location>
</feature>
<accession>A0A8X7N849</accession>
<feature type="compositionally biased region" description="Low complexity" evidence="1">
    <location>
        <begin position="1193"/>
        <end position="1205"/>
    </location>
</feature>
<feature type="region of interest" description="Disordered" evidence="1">
    <location>
        <begin position="1695"/>
        <end position="1939"/>
    </location>
</feature>
<feature type="compositionally biased region" description="Polar residues" evidence="1">
    <location>
        <begin position="1737"/>
        <end position="1754"/>
    </location>
</feature>
<keyword evidence="3" id="KW-1185">Reference proteome</keyword>
<feature type="compositionally biased region" description="Low complexity" evidence="1">
    <location>
        <begin position="1158"/>
        <end position="1180"/>
    </location>
</feature>
<feature type="compositionally biased region" description="Basic and acidic residues" evidence="1">
    <location>
        <begin position="1400"/>
        <end position="1409"/>
    </location>
</feature>
<feature type="compositionally biased region" description="Polar residues" evidence="1">
    <location>
        <begin position="1824"/>
        <end position="1842"/>
    </location>
</feature>
<feature type="compositionally biased region" description="Low complexity" evidence="1">
    <location>
        <begin position="53"/>
        <end position="86"/>
    </location>
</feature>
<feature type="compositionally biased region" description="Low complexity" evidence="1">
    <location>
        <begin position="742"/>
        <end position="755"/>
    </location>
</feature>
<feature type="compositionally biased region" description="Low complexity" evidence="1">
    <location>
        <begin position="829"/>
        <end position="852"/>
    </location>
</feature>
<evidence type="ECO:0000313" key="2">
    <source>
        <dbReference type="EMBL" id="KAE8268277.1"/>
    </source>
</evidence>
<feature type="region of interest" description="Disordered" evidence="1">
    <location>
        <begin position="303"/>
        <end position="328"/>
    </location>
</feature>
<evidence type="ECO:0000256" key="1">
    <source>
        <dbReference type="SAM" id="MobiDB-lite"/>
    </source>
</evidence>
<feature type="compositionally biased region" description="Low complexity" evidence="1">
    <location>
        <begin position="11"/>
        <end position="28"/>
    </location>
</feature>
<protein>
    <submittedName>
        <fullName evidence="2">Uncharacterized protein</fullName>
    </submittedName>
</protein>
<feature type="compositionally biased region" description="Polar residues" evidence="1">
    <location>
        <begin position="1352"/>
        <end position="1361"/>
    </location>
</feature>
<comment type="caution">
    <text evidence="2">The sequence shown here is derived from an EMBL/GenBank/DDBJ whole genome shotgun (WGS) entry which is preliminary data.</text>
</comment>
<proteinExistence type="predicted"/>
<feature type="compositionally biased region" description="Low complexity" evidence="1">
    <location>
        <begin position="105"/>
        <end position="117"/>
    </location>
</feature>
<feature type="compositionally biased region" description="Pro residues" evidence="1">
    <location>
        <begin position="118"/>
        <end position="130"/>
    </location>
</feature>
<feature type="compositionally biased region" description="Polar residues" evidence="1">
    <location>
        <begin position="91"/>
        <end position="101"/>
    </location>
</feature>
<feature type="region of interest" description="Disordered" evidence="1">
    <location>
        <begin position="1350"/>
        <end position="1470"/>
    </location>
</feature>
<feature type="compositionally biased region" description="Basic and acidic residues" evidence="1">
    <location>
        <begin position="884"/>
        <end position="899"/>
    </location>
</feature>
<feature type="region of interest" description="Disordered" evidence="1">
    <location>
        <begin position="1051"/>
        <end position="1081"/>
    </location>
</feature>
<name>A0A8X7N849_9BASI</name>
<feature type="compositionally biased region" description="Basic and acidic residues" evidence="1">
    <location>
        <begin position="1063"/>
        <end position="1081"/>
    </location>
</feature>
<feature type="region of interest" description="Disordered" evidence="1">
    <location>
        <begin position="1488"/>
        <end position="1556"/>
    </location>
</feature>
<reference evidence="2" key="1">
    <citation type="submission" date="2016-04" db="EMBL/GenBank/DDBJ databases">
        <authorList>
            <person name="Nguyen H.D."/>
            <person name="Samba Siva P."/>
            <person name="Cullis J."/>
            <person name="Levesque C.A."/>
            <person name="Hambleton S."/>
        </authorList>
    </citation>
    <scope>NUCLEOTIDE SEQUENCE</scope>
    <source>
        <strain evidence="2">DAOMC 236422</strain>
    </source>
</reference>
<organism evidence="2 3">
    <name type="scientific">Tilletia walkeri</name>
    <dbReference type="NCBI Taxonomy" id="117179"/>
    <lineage>
        <taxon>Eukaryota</taxon>
        <taxon>Fungi</taxon>
        <taxon>Dikarya</taxon>
        <taxon>Basidiomycota</taxon>
        <taxon>Ustilaginomycotina</taxon>
        <taxon>Exobasidiomycetes</taxon>
        <taxon>Tilletiales</taxon>
        <taxon>Tilletiaceae</taxon>
        <taxon>Tilletia</taxon>
    </lineage>
</organism>
<feature type="compositionally biased region" description="Polar residues" evidence="1">
    <location>
        <begin position="152"/>
        <end position="162"/>
    </location>
</feature>
<feature type="compositionally biased region" description="Acidic residues" evidence="1">
    <location>
        <begin position="1789"/>
        <end position="1819"/>
    </location>
</feature>
<feature type="compositionally biased region" description="Acidic residues" evidence="1">
    <location>
        <begin position="1843"/>
        <end position="1853"/>
    </location>
</feature>
<feature type="region of interest" description="Disordered" evidence="1">
    <location>
        <begin position="1"/>
        <end position="201"/>
    </location>
</feature>
<feature type="compositionally biased region" description="Low complexity" evidence="1">
    <location>
        <begin position="1709"/>
        <end position="1724"/>
    </location>
</feature>
<feature type="region of interest" description="Disordered" evidence="1">
    <location>
        <begin position="1306"/>
        <end position="1336"/>
    </location>
</feature>
<feature type="compositionally biased region" description="Low complexity" evidence="1">
    <location>
        <begin position="1418"/>
        <end position="1431"/>
    </location>
</feature>
<dbReference type="EMBL" id="LWDG02000162">
    <property type="protein sequence ID" value="KAE8268277.1"/>
    <property type="molecule type" value="Genomic_DNA"/>
</dbReference>
<feature type="region of interest" description="Disordered" evidence="1">
    <location>
        <begin position="1112"/>
        <end position="1207"/>
    </location>
</feature>
<feature type="region of interest" description="Disordered" evidence="1">
    <location>
        <begin position="736"/>
        <end position="964"/>
    </location>
</feature>
<reference evidence="2" key="2">
    <citation type="journal article" date="2019" name="IMA Fungus">
        <title>Genome sequencing and comparison of five Tilletia species to identify candidate genes for the detection of regulated species infecting wheat.</title>
        <authorList>
            <person name="Nguyen H.D.T."/>
            <person name="Sultana T."/>
            <person name="Kesanakurti P."/>
            <person name="Hambleton S."/>
        </authorList>
    </citation>
    <scope>NUCLEOTIDE SEQUENCE</scope>
    <source>
        <strain evidence="2">DAOMC 236422</strain>
    </source>
</reference>
<sequence>MSDNNNSNAQRPRPLSLALPGSSLGFGAMMDDHVELSSQQPTTTTASRQPAVPTSASSSSFLLPPTTSSAASSAPQPSSPGSTSAPFFRSSGLNTSTTPTSAHFPPSTTASGSSPTAPSYPPPPPPPMPKAPSTSRLAPLSTTPNLDIAASPISSPTTNDSAFLSPLAYSPSIAGPPEHSAMPRRSTDSSRPSPTASPAPLPMLMISDALRDASGSHAPSSASEAPLQYQQAVSHSHVLAHTQQASTRRLPSAAELPFALIRPEVQLQVFPLAENITMFGSTQTTSNYSISGKCVLSIAPNPGGAIGNQNQPQTRPSRDLVSAPPASASSPSLLSVAAAHHPYRARSPSPLVTSSSVNEAGTEPGSSSTSTRHSFDATTVRAVDGGGDSTDPRPIGAVGSDTESGAPTLRVTSLKASFRGYALYMDHTARFSALKLADVEQECLPDGAVLPFPLSLPDPNSPHQTARKQKTSRYEIEFDLSVPGWLPASLRSRFGGNFYCVSAVATLSDGRVVRTEEPSESEMVEEVLERGEGEGSTPVTMQSPLLGSRMPGTNAGGADGLPQGSTPTYAEAVPITNNAQQQPVEGLPLSQSTAADLSLSSPQSAGLMGNSSSVNLRERVDFPLPPPPPPLTVPRLPSARPASYAPGSQHTIDYERGLPPIVGDSRRGMPASASLGVLDTAAGRHSTSSVPSPAAHYFLRSEEAGIRSPMAAAAASAAATGSHGSSPSALQRLKSFRQGRQSAAAAHASTSAAPSGRAHSPTATRADVNRPRKSGEGMMSEPPEPGSSASRVDEPPSPSLTVSNDKKGSKPRSSWLSKRAKQLSLNTHSSKSSTTATGGESSASGSSNASATVPLPNTASPRSSSRHMARDGPGVSASPSQSSFRDDPFRRARSSERSGRPSMSDSVGLLRPSATSNAIVSSGGEAQRAESASGRPSLSVRTSKAKREPEETNPFVEEQSDGSLRVKSEPKVIVIRRCRDVVPVSMARVAQPGVDGLNVPAGDAAAARPGGSSATARTRALPQREVPARLGSNEVLSTAGFGRQTRAAIIDESEGANHTGPDVLREEIVDAEPDVHPLERRERERAEMLEDDGMHDGDDVGEVSGVDAPVSTATATPAHAPGQGPDAGESNNAANNIPAMLPPAPSAFNAPSDPHKLAAMASAARNAASNGLRSGNRRAGGPSGSSSGGGRSGATSTSGTAPNGAPMRHFLHRPVLHAPAESNIEGDGLPFALTLSLPSHVHVEGATSDVLTFGLQIEVGRSPGWSRVRELGGLRLRDMELVCLQTERHSSAASRTFCNAFALPPDPQLAPEDVPKLPDPMGSTRKPYPPSEHRLRQGYDRDILENHIRMVQTGNVPNSRENNVERSRTTIVGPPPLAQRNAEGGSEQPDPKDRKGKKVSRGDGQPKSKKESRKSIVLPNLPDPLDLSNNGRGNGEGSSGSRDVSGGGRGESSATLPSTPTTTSNKPLSRGRRAYANAMNRLSHFASAMLDGGNDSDHGGAEGGGGDPSHSSRRGPSGSADRSASGNGHRRDKDGSGADQPRATYSFSGEDGNGVDLTKGRVRMTINLPLVPSNAEKARDMGAVQLIPDYESPFVRIRHKLKVKLGFGFGGSPLGGEGWWGQALVMCVPVRFTDSPPAEIRPAAITAGPQTTAQSVSTTSGATASIAPIIETIATTMPVLPAYTQLFREDGSRLGDEAEDLPQYPGMPEGSSTAEGTAEGTTGTLPRRPSLLRHQRGSITGPQPATDDPTSNRILPSRVVDEAAPNNGTDAQAQEAAARELAEMSDVGEAAEEEDDDDGIESDSDHDDTEDVDGEDEVEGEGRNGQTPGEETNPSEDVNAQDMTEEEEEEEEPDRALPNSSADEAFLKDDDSQPESVKGKKVAHADILHDAADEGDPEDLTGSKAASQAPEHFHGKESRWALTGQAEELRPRGVGSPEG</sequence>
<feature type="compositionally biased region" description="Basic and acidic residues" evidence="1">
    <location>
        <begin position="1883"/>
        <end position="1892"/>
    </location>
</feature>
<dbReference type="Proteomes" id="UP000078113">
    <property type="component" value="Unassembled WGS sequence"/>
</dbReference>
<evidence type="ECO:0000313" key="3">
    <source>
        <dbReference type="Proteomes" id="UP000078113"/>
    </source>
</evidence>
<gene>
    <name evidence="2" type="ORF">A4X09_0g4065</name>
</gene>
<feature type="compositionally biased region" description="Polar residues" evidence="1">
    <location>
        <begin position="1"/>
        <end position="10"/>
    </location>
</feature>
<feature type="region of interest" description="Disordered" evidence="1">
    <location>
        <begin position="345"/>
        <end position="406"/>
    </location>
</feature>
<feature type="region of interest" description="Disordered" evidence="1">
    <location>
        <begin position="516"/>
        <end position="545"/>
    </location>
</feature>
<feature type="compositionally biased region" description="Low complexity" evidence="1">
    <location>
        <begin position="1451"/>
        <end position="1468"/>
    </location>
</feature>
<feature type="region of interest" description="Disordered" evidence="1">
    <location>
        <begin position="589"/>
        <end position="610"/>
    </location>
</feature>
<feature type="compositionally biased region" description="Polar residues" evidence="1">
    <location>
        <begin position="350"/>
        <end position="372"/>
    </location>
</feature>